<keyword evidence="2 3" id="KW-0040">ANK repeat</keyword>
<dbReference type="Pfam" id="PF12796">
    <property type="entry name" value="Ank_2"/>
    <property type="match status" value="1"/>
</dbReference>
<proteinExistence type="predicted"/>
<dbReference type="InterPro" id="IPR050745">
    <property type="entry name" value="Multifunctional_regulatory"/>
</dbReference>
<evidence type="ECO:0000256" key="3">
    <source>
        <dbReference type="PROSITE-ProRule" id="PRU00023"/>
    </source>
</evidence>
<feature type="repeat" description="ANK" evidence="3">
    <location>
        <begin position="281"/>
        <end position="313"/>
    </location>
</feature>
<protein>
    <submittedName>
        <fullName evidence="5">Uncharacterized protein</fullName>
    </submittedName>
</protein>
<reference evidence="5" key="1">
    <citation type="submission" date="2014-12" db="EMBL/GenBank/DDBJ databases">
        <title>Insight into the proteome of Arion vulgaris.</title>
        <authorList>
            <person name="Aradska J."/>
            <person name="Bulat T."/>
            <person name="Smidak R."/>
            <person name="Sarate P."/>
            <person name="Gangsoo J."/>
            <person name="Sialana F."/>
            <person name="Bilban M."/>
            <person name="Lubec G."/>
        </authorList>
    </citation>
    <scope>NUCLEOTIDE SEQUENCE</scope>
    <source>
        <tissue evidence="5">Skin</tissue>
    </source>
</reference>
<dbReference type="Gene3D" id="1.25.40.20">
    <property type="entry name" value="Ankyrin repeat-containing domain"/>
    <property type="match status" value="1"/>
</dbReference>
<feature type="compositionally biased region" description="Basic and acidic residues" evidence="4">
    <location>
        <begin position="146"/>
        <end position="160"/>
    </location>
</feature>
<gene>
    <name evidence="5" type="primary">ORF19842</name>
</gene>
<dbReference type="PANTHER" id="PTHR24189:SF50">
    <property type="entry name" value="ANKYRIN REPEAT AND SOCS BOX PROTEIN 2"/>
    <property type="match status" value="1"/>
</dbReference>
<name>A0A0B6YAE6_9EUPU</name>
<feature type="non-terminal residue" evidence="5">
    <location>
        <position position="324"/>
    </location>
</feature>
<feature type="compositionally biased region" description="Low complexity" evidence="4">
    <location>
        <begin position="18"/>
        <end position="38"/>
    </location>
</feature>
<dbReference type="EMBL" id="HACG01006447">
    <property type="protein sequence ID" value="CEK53312.1"/>
    <property type="molecule type" value="Transcribed_RNA"/>
</dbReference>
<feature type="compositionally biased region" description="Low complexity" evidence="4">
    <location>
        <begin position="128"/>
        <end position="144"/>
    </location>
</feature>
<evidence type="ECO:0000256" key="2">
    <source>
        <dbReference type="ARBA" id="ARBA00023043"/>
    </source>
</evidence>
<dbReference type="SUPFAM" id="SSF48403">
    <property type="entry name" value="Ankyrin repeat"/>
    <property type="match status" value="1"/>
</dbReference>
<accession>A0A0B6YAE6</accession>
<dbReference type="PROSITE" id="PS50088">
    <property type="entry name" value="ANK_REPEAT"/>
    <property type="match status" value="2"/>
</dbReference>
<evidence type="ECO:0000256" key="4">
    <source>
        <dbReference type="SAM" id="MobiDB-lite"/>
    </source>
</evidence>
<keyword evidence="1" id="KW-0677">Repeat</keyword>
<dbReference type="AlphaFoldDB" id="A0A0B6YAE6"/>
<feature type="region of interest" description="Disordered" evidence="4">
    <location>
        <begin position="128"/>
        <end position="175"/>
    </location>
</feature>
<feature type="non-terminal residue" evidence="5">
    <location>
        <position position="1"/>
    </location>
</feature>
<dbReference type="PANTHER" id="PTHR24189">
    <property type="entry name" value="MYOTROPHIN"/>
    <property type="match status" value="1"/>
</dbReference>
<organism evidence="5">
    <name type="scientific">Arion vulgaris</name>
    <dbReference type="NCBI Taxonomy" id="1028688"/>
    <lineage>
        <taxon>Eukaryota</taxon>
        <taxon>Metazoa</taxon>
        <taxon>Spiralia</taxon>
        <taxon>Lophotrochozoa</taxon>
        <taxon>Mollusca</taxon>
        <taxon>Gastropoda</taxon>
        <taxon>Heterobranchia</taxon>
        <taxon>Euthyneura</taxon>
        <taxon>Panpulmonata</taxon>
        <taxon>Eupulmonata</taxon>
        <taxon>Stylommatophora</taxon>
        <taxon>Helicina</taxon>
        <taxon>Arionoidea</taxon>
        <taxon>Arionidae</taxon>
        <taxon>Arion</taxon>
    </lineage>
</organism>
<dbReference type="InterPro" id="IPR036770">
    <property type="entry name" value="Ankyrin_rpt-contain_sf"/>
</dbReference>
<dbReference type="PROSITE" id="PS50297">
    <property type="entry name" value="ANK_REP_REGION"/>
    <property type="match status" value="2"/>
</dbReference>
<evidence type="ECO:0000313" key="5">
    <source>
        <dbReference type="EMBL" id="CEK53312.1"/>
    </source>
</evidence>
<feature type="repeat" description="ANK" evidence="3">
    <location>
        <begin position="248"/>
        <end position="280"/>
    </location>
</feature>
<dbReference type="SMART" id="SM00248">
    <property type="entry name" value="ANK"/>
    <property type="match status" value="2"/>
</dbReference>
<feature type="region of interest" description="Disordered" evidence="4">
    <location>
        <begin position="1"/>
        <end position="49"/>
    </location>
</feature>
<evidence type="ECO:0000256" key="1">
    <source>
        <dbReference type="ARBA" id="ARBA00022737"/>
    </source>
</evidence>
<dbReference type="InterPro" id="IPR002110">
    <property type="entry name" value="Ankyrin_rpt"/>
</dbReference>
<sequence length="324" mass="34999">SLSHRLHMDTLAGKKSGHGSSTLLGSSSGTISRSTAGARKGGPEIERPGLFSENYGAFIFTSQDSVDYGSDTAEEKRERSMHPSLSDSITITSYGKENVGSSKTSGLAISSTCSSLYVPVGLDAPNSYSSTQASSQVQATPSQPRMHAEQSEGHTRKRANDVQPLEKILSPNSRESELDQRIKTFTCEELEDFVEQGEELSKQKDISYVSNADLFQAVNLNKAEVVKRAIKQFRSSIHKLDFEQPDNTGVTLLMKVVQRGAVAIAELLLEHGVNVNAQQTNGTTSLMIAAEQNGTCLVALLLKYGANSSMYTVHSDLAETALMM</sequence>